<proteinExistence type="predicted"/>
<keyword evidence="2" id="KW-0418">Kinase</keyword>
<dbReference type="OrthoDB" id="5523198at2"/>
<dbReference type="PANTHER" id="PTHR37171">
    <property type="entry name" value="SERINE/THREONINE-PROTEIN KINASE YRZF-RELATED"/>
    <property type="match status" value="1"/>
</dbReference>
<dbReference type="Gene3D" id="1.10.510.10">
    <property type="entry name" value="Transferase(Phosphotransferase) domain 1"/>
    <property type="match status" value="1"/>
</dbReference>
<evidence type="ECO:0000313" key="2">
    <source>
        <dbReference type="EMBL" id="KFE69438.1"/>
    </source>
</evidence>
<dbReference type="RefSeq" id="WP_044186649.1">
    <property type="nucleotide sequence ID" value="NZ_JMCB01000004.1"/>
</dbReference>
<dbReference type="SMART" id="SM00220">
    <property type="entry name" value="S_TKc"/>
    <property type="match status" value="1"/>
</dbReference>
<accession>A0A085WP25</accession>
<sequence length="295" mass="31956">MHPTRLQLPIPGDVVGDYRILGLLGDGGQGRVYRAEAAGQPCALKFLERGAARWGEREAEALLRFKHPGVVGFLGCGRWKDLVHGPFYVAMELVEGLTLYDYVMVHNPSARKAAELMLSLGRALLAVHEAGVLRRDVKRENIMVRLPGEEPVLLDFGLSALEGMPSAGGAGQVIGTLEYVSPEAWRHACEEEERYRPAALDEQYRVAVALELKPPPGAPPSGAEGAKLMDAQGRELSVLPLWQGEGPEDGELHVVVEAPAERWEAVGPYSLKLWEAGGARGLTMDGIVFPQLAGE</sequence>
<dbReference type="AlphaFoldDB" id="A0A085WP25"/>
<comment type="caution">
    <text evidence="2">The sequence shown here is derived from an EMBL/GenBank/DDBJ whole genome shotgun (WGS) entry which is preliminary data.</text>
</comment>
<dbReference type="GO" id="GO:0005524">
    <property type="term" value="F:ATP binding"/>
    <property type="evidence" value="ECO:0007669"/>
    <property type="project" value="InterPro"/>
</dbReference>
<feature type="domain" description="Protein kinase" evidence="1">
    <location>
        <begin position="18"/>
        <end position="295"/>
    </location>
</feature>
<evidence type="ECO:0000259" key="1">
    <source>
        <dbReference type="PROSITE" id="PS50011"/>
    </source>
</evidence>
<dbReference type="EMBL" id="JMCB01000004">
    <property type="protein sequence ID" value="KFE69438.1"/>
    <property type="molecule type" value="Genomic_DNA"/>
</dbReference>
<organism evidence="2 3">
    <name type="scientific">Hyalangium minutum</name>
    <dbReference type="NCBI Taxonomy" id="394096"/>
    <lineage>
        <taxon>Bacteria</taxon>
        <taxon>Pseudomonadati</taxon>
        <taxon>Myxococcota</taxon>
        <taxon>Myxococcia</taxon>
        <taxon>Myxococcales</taxon>
        <taxon>Cystobacterineae</taxon>
        <taxon>Archangiaceae</taxon>
        <taxon>Hyalangium</taxon>
    </lineage>
</organism>
<dbReference type="STRING" id="394096.DB31_6413"/>
<dbReference type="PROSITE" id="PS50011">
    <property type="entry name" value="PROTEIN_KINASE_DOM"/>
    <property type="match status" value="1"/>
</dbReference>
<protein>
    <submittedName>
        <fullName evidence="2">Serine/threonine-protein kinase pkn3</fullName>
    </submittedName>
</protein>
<gene>
    <name evidence="2" type="ORF">DB31_6413</name>
</gene>
<dbReference type="PANTHER" id="PTHR37171:SF1">
    <property type="entry name" value="SERINE_THREONINE-PROTEIN KINASE YRZF-RELATED"/>
    <property type="match status" value="1"/>
</dbReference>
<reference evidence="2 3" key="1">
    <citation type="submission" date="2014-04" db="EMBL/GenBank/DDBJ databases">
        <title>Genome assembly of Hyalangium minutum DSM 14724.</title>
        <authorList>
            <person name="Sharma G."/>
            <person name="Subramanian S."/>
        </authorList>
    </citation>
    <scope>NUCLEOTIDE SEQUENCE [LARGE SCALE GENOMIC DNA]</scope>
    <source>
        <strain evidence="2 3">DSM 14724</strain>
    </source>
</reference>
<dbReference type="GO" id="GO:0004672">
    <property type="term" value="F:protein kinase activity"/>
    <property type="evidence" value="ECO:0007669"/>
    <property type="project" value="InterPro"/>
</dbReference>
<dbReference type="InterPro" id="IPR000719">
    <property type="entry name" value="Prot_kinase_dom"/>
</dbReference>
<dbReference type="SUPFAM" id="SSF56112">
    <property type="entry name" value="Protein kinase-like (PK-like)"/>
    <property type="match status" value="1"/>
</dbReference>
<dbReference type="InterPro" id="IPR052396">
    <property type="entry name" value="Meiotic_Drive_Suppr_Kinase"/>
</dbReference>
<keyword evidence="3" id="KW-1185">Reference proteome</keyword>
<name>A0A085WP25_9BACT</name>
<evidence type="ECO:0000313" key="3">
    <source>
        <dbReference type="Proteomes" id="UP000028725"/>
    </source>
</evidence>
<dbReference type="Pfam" id="PF00069">
    <property type="entry name" value="Pkinase"/>
    <property type="match status" value="1"/>
</dbReference>
<dbReference type="Proteomes" id="UP000028725">
    <property type="component" value="Unassembled WGS sequence"/>
</dbReference>
<dbReference type="PATRIC" id="fig|394096.3.peg.2512"/>
<keyword evidence="2" id="KW-0808">Transferase</keyword>
<dbReference type="InterPro" id="IPR011009">
    <property type="entry name" value="Kinase-like_dom_sf"/>
</dbReference>